<dbReference type="Gene3D" id="3.30.70.940">
    <property type="entry name" value="NusG, N-terminal domain"/>
    <property type="match status" value="1"/>
</dbReference>
<dbReference type="CDD" id="cd09894">
    <property type="entry name" value="NGN_SP_AnfA1"/>
    <property type="match status" value="1"/>
</dbReference>
<proteinExistence type="predicted"/>
<reference evidence="3 4" key="1">
    <citation type="journal article" date="2007" name="PLoS Genet.">
        <title>The complete genome sequence of Yersinia pseudotuberculosis IP31758, the causative agent of Far East scarlet-like fever.</title>
        <authorList>
            <person name="Eppinger M."/>
            <person name="Rosovitz M.J."/>
            <person name="Fricke W.F."/>
            <person name="Rasko D.A."/>
            <person name="Kokorina G."/>
            <person name="Fayolle C."/>
            <person name="Lindler L.E."/>
            <person name="Carniel E."/>
            <person name="Ravel J."/>
        </authorList>
    </citation>
    <scope>NUCLEOTIDE SEQUENCE [LARGE SCALE GENOMIC DNA]</scope>
    <source>
        <strain evidence="3 4">IP 31758</strain>
        <plasmid evidence="4">Plasmid plasmid_59kb</plasmid>
    </source>
</reference>
<dbReference type="InterPro" id="IPR006645">
    <property type="entry name" value="NGN-like_dom"/>
</dbReference>
<dbReference type="SMART" id="SM00738">
    <property type="entry name" value="NGN"/>
    <property type="match status" value="1"/>
</dbReference>
<evidence type="ECO:0000313" key="4">
    <source>
        <dbReference type="Proteomes" id="UP000002412"/>
    </source>
</evidence>
<dbReference type="RefSeq" id="WP_011988473.1">
    <property type="nucleotide sequence ID" value="NC_009704.1"/>
</dbReference>
<dbReference type="InterPro" id="IPR036735">
    <property type="entry name" value="NGN_dom_sf"/>
</dbReference>
<geneLocation type="plasmid" evidence="4">
    <name>plasmid_59kb</name>
</geneLocation>
<dbReference type="Pfam" id="PF02357">
    <property type="entry name" value="NusG"/>
    <property type="match status" value="1"/>
</dbReference>
<sequence length="159" mass="18206">MKNWYLLSYKYGQVNRVQFGLDRLGVNSFSPSIQVKKVRSDSGTIRLVNEPMFPTYLFVEFDIESIHTTTISSTLGVNYFVKFGTEPKPIPLSLIHQLMNRSECSSQRNEEIDEIATIPDKKLRCALFIKLITQIPDSFEQNSLIKTHHLPATHQTLSS</sequence>
<evidence type="ECO:0000256" key="1">
    <source>
        <dbReference type="ARBA" id="ARBA00023163"/>
    </source>
</evidence>
<dbReference type="EMBL" id="CP000718">
    <property type="protein sequence ID" value="ABS45629.1"/>
    <property type="molecule type" value="Genomic_DNA"/>
</dbReference>
<gene>
    <name evidence="3" type="ordered locus">YpsIP31758_A0058</name>
</gene>
<accession>A0A0U1QTC0</accession>
<dbReference type="Proteomes" id="UP000002412">
    <property type="component" value="Plasmid p_59kb"/>
</dbReference>
<name>A0A0U1QTC0_YERP3</name>
<evidence type="ECO:0000259" key="2">
    <source>
        <dbReference type="SMART" id="SM00738"/>
    </source>
</evidence>
<dbReference type="HOGENOM" id="CLU_067287_4_1_6"/>
<keyword evidence="1" id="KW-0804">Transcription</keyword>
<dbReference type="AlphaFoldDB" id="A0A0U1QTC0"/>
<dbReference type="KEGG" id="ypi:YpsIP31758_A0058"/>
<dbReference type="GO" id="GO:0006354">
    <property type="term" value="P:DNA-templated transcription elongation"/>
    <property type="evidence" value="ECO:0007669"/>
    <property type="project" value="InterPro"/>
</dbReference>
<evidence type="ECO:0000313" key="3">
    <source>
        <dbReference type="EMBL" id="ABS45629.1"/>
    </source>
</evidence>
<feature type="domain" description="NusG-like N-terminal" evidence="2">
    <location>
        <begin position="1"/>
        <end position="102"/>
    </location>
</feature>
<dbReference type="SUPFAM" id="SSF82679">
    <property type="entry name" value="N-utilization substance G protein NusG, N-terminal domain"/>
    <property type="match status" value="1"/>
</dbReference>
<protein>
    <submittedName>
        <fullName evidence="3">Transcriptional activator</fullName>
    </submittedName>
</protein>
<keyword evidence="3" id="KW-0614">Plasmid</keyword>
<organism evidence="3 4">
    <name type="scientific">Yersinia pseudotuberculosis serotype O:1b (strain IP 31758)</name>
    <dbReference type="NCBI Taxonomy" id="349747"/>
    <lineage>
        <taxon>Bacteria</taxon>
        <taxon>Pseudomonadati</taxon>
        <taxon>Pseudomonadota</taxon>
        <taxon>Gammaproteobacteria</taxon>
        <taxon>Enterobacterales</taxon>
        <taxon>Yersiniaceae</taxon>
        <taxon>Yersinia</taxon>
    </lineage>
</organism>